<dbReference type="EMBL" id="JACAZH010000004">
    <property type="protein sequence ID" value="KAF7370099.1"/>
    <property type="molecule type" value="Genomic_DNA"/>
</dbReference>
<dbReference type="InterPro" id="IPR036770">
    <property type="entry name" value="Ankyrin_rpt-contain_sf"/>
</dbReference>
<dbReference type="AlphaFoldDB" id="A0A8H6Z3Z2"/>
<evidence type="ECO:0000256" key="1">
    <source>
        <dbReference type="ARBA" id="ARBA00022737"/>
    </source>
</evidence>
<evidence type="ECO:0000313" key="5">
    <source>
        <dbReference type="Proteomes" id="UP000623467"/>
    </source>
</evidence>
<dbReference type="SUPFAM" id="SSF48403">
    <property type="entry name" value="Ankyrin repeat"/>
    <property type="match status" value="1"/>
</dbReference>
<dbReference type="PANTHER" id="PTHR24188">
    <property type="entry name" value="ANKYRIN REPEAT PROTEIN"/>
    <property type="match status" value="1"/>
</dbReference>
<protein>
    <submittedName>
        <fullName evidence="4">O-methyltransferase family 3 protein</fullName>
    </submittedName>
</protein>
<organism evidence="4 5">
    <name type="scientific">Mycena sanguinolenta</name>
    <dbReference type="NCBI Taxonomy" id="230812"/>
    <lineage>
        <taxon>Eukaryota</taxon>
        <taxon>Fungi</taxon>
        <taxon>Dikarya</taxon>
        <taxon>Basidiomycota</taxon>
        <taxon>Agaricomycotina</taxon>
        <taxon>Agaricomycetes</taxon>
        <taxon>Agaricomycetidae</taxon>
        <taxon>Agaricales</taxon>
        <taxon>Marasmiineae</taxon>
        <taxon>Mycenaceae</taxon>
        <taxon>Mycena</taxon>
    </lineage>
</organism>
<dbReference type="PANTHER" id="PTHR24188:SF29">
    <property type="entry name" value="GH09064P"/>
    <property type="match status" value="1"/>
</dbReference>
<feature type="repeat" description="ANK" evidence="3">
    <location>
        <begin position="120"/>
        <end position="148"/>
    </location>
</feature>
<feature type="repeat" description="ANK" evidence="3">
    <location>
        <begin position="156"/>
        <end position="188"/>
    </location>
</feature>
<keyword evidence="4" id="KW-0808">Transferase</keyword>
<evidence type="ECO:0000256" key="3">
    <source>
        <dbReference type="PROSITE-ProRule" id="PRU00023"/>
    </source>
</evidence>
<dbReference type="Gene3D" id="1.25.40.20">
    <property type="entry name" value="Ankyrin repeat-containing domain"/>
    <property type="match status" value="1"/>
</dbReference>
<dbReference type="OrthoDB" id="194358at2759"/>
<keyword evidence="5" id="KW-1185">Reference proteome</keyword>
<dbReference type="GO" id="GO:0008168">
    <property type="term" value="F:methyltransferase activity"/>
    <property type="evidence" value="ECO:0007669"/>
    <property type="project" value="UniProtKB-KW"/>
</dbReference>
<keyword evidence="2 3" id="KW-0040">ANK repeat</keyword>
<name>A0A8H6Z3Z2_9AGAR</name>
<feature type="repeat" description="ANK" evidence="3">
    <location>
        <begin position="86"/>
        <end position="112"/>
    </location>
</feature>
<comment type="caution">
    <text evidence="4">The sequence shown here is derived from an EMBL/GenBank/DDBJ whole genome shotgun (WGS) entry which is preliminary data.</text>
</comment>
<evidence type="ECO:0000313" key="4">
    <source>
        <dbReference type="EMBL" id="KAF7370099.1"/>
    </source>
</evidence>
<dbReference type="Pfam" id="PF12796">
    <property type="entry name" value="Ank_2"/>
    <property type="match status" value="2"/>
</dbReference>
<accession>A0A8H6Z3Z2</accession>
<keyword evidence="4" id="KW-0489">Methyltransferase</keyword>
<dbReference type="SMART" id="SM00248">
    <property type="entry name" value="ANK"/>
    <property type="match status" value="4"/>
</dbReference>
<dbReference type="InterPro" id="IPR002110">
    <property type="entry name" value="Ankyrin_rpt"/>
</dbReference>
<dbReference type="Proteomes" id="UP000623467">
    <property type="component" value="Unassembled WGS sequence"/>
</dbReference>
<dbReference type="PRINTS" id="PR01415">
    <property type="entry name" value="ANKYRIN"/>
</dbReference>
<evidence type="ECO:0000256" key="2">
    <source>
        <dbReference type="ARBA" id="ARBA00023043"/>
    </source>
</evidence>
<dbReference type="GO" id="GO:0032259">
    <property type="term" value="P:methylation"/>
    <property type="evidence" value="ECO:0007669"/>
    <property type="project" value="UniProtKB-KW"/>
</dbReference>
<gene>
    <name evidence="4" type="ORF">MSAN_00639900</name>
</gene>
<reference evidence="4" key="1">
    <citation type="submission" date="2020-05" db="EMBL/GenBank/DDBJ databases">
        <title>Mycena genomes resolve the evolution of fungal bioluminescence.</title>
        <authorList>
            <person name="Tsai I.J."/>
        </authorList>
    </citation>
    <scope>NUCLEOTIDE SEQUENCE</scope>
    <source>
        <strain evidence="4">160909Yilan</strain>
    </source>
</reference>
<dbReference type="PROSITE" id="PS50088">
    <property type="entry name" value="ANK_REPEAT"/>
    <property type="match status" value="4"/>
</dbReference>
<keyword evidence="1" id="KW-0677">Repeat</keyword>
<sequence>MPKDYFEKIPPELILQLSPSLSTASLNALALTCRRLHTTIQPDLETRITPELARKLLLWAAAAHPHIVAKLLSPPHSLHPDPGLLSCQTPLHVAAKAGNLETAQLLLDAGASPASDWGQDEYQPLHLAVMNKDVAMTTLLLDRGAPLENGFGCDGGSETALQHACWIGHLEIVKLLVERGANIERSGHYGTALGFAVHGRKLDVVRFLLEHGANAKAYKPLYVLLVGGPPPPLSASLLYSAMGLRAPGSDSQLRQLLSRDVELPKWVGLPLKRGKEDTDGASLGVRREQGCCDGNDFEALECSGQSRSMH</sequence>
<feature type="repeat" description="ANK" evidence="3">
    <location>
        <begin position="188"/>
        <end position="220"/>
    </location>
</feature>
<proteinExistence type="predicted"/>
<dbReference type="PROSITE" id="PS50297">
    <property type="entry name" value="ANK_REP_REGION"/>
    <property type="match status" value="3"/>
</dbReference>